<evidence type="ECO:0000256" key="7">
    <source>
        <dbReference type="ARBA" id="ARBA00023146"/>
    </source>
</evidence>
<dbReference type="CDD" id="cd00775">
    <property type="entry name" value="LysRS_core"/>
    <property type="match status" value="1"/>
</dbReference>
<dbReference type="PANTHER" id="PTHR42918:SF15">
    <property type="entry name" value="LYSINE--TRNA LIGASE, CHLOROPLASTIC_MITOCHONDRIAL"/>
    <property type="match status" value="1"/>
</dbReference>
<feature type="domain" description="Aminoacyl-transfer RNA synthetases class-II family profile" evidence="11">
    <location>
        <begin position="173"/>
        <end position="509"/>
    </location>
</feature>
<feature type="binding site" evidence="9">
    <location>
        <position position="428"/>
    </location>
    <ligand>
        <name>Mg(2+)</name>
        <dbReference type="ChEBI" id="CHEBI:18420"/>
        <label>1</label>
    </ligand>
</feature>
<dbReference type="EC" id="6.1.1.6" evidence="9"/>
<dbReference type="PANTHER" id="PTHR42918">
    <property type="entry name" value="LYSYL-TRNA SYNTHETASE"/>
    <property type="match status" value="1"/>
</dbReference>
<dbReference type="PROSITE" id="PS50862">
    <property type="entry name" value="AA_TRNA_LIGASE_II"/>
    <property type="match status" value="1"/>
</dbReference>
<dbReference type="GO" id="GO:0004824">
    <property type="term" value="F:lysine-tRNA ligase activity"/>
    <property type="evidence" value="ECO:0007669"/>
    <property type="project" value="UniProtKB-EC"/>
</dbReference>
<keyword evidence="7 9" id="KW-0030">Aminoacyl-tRNA synthetase</keyword>
<evidence type="ECO:0000256" key="9">
    <source>
        <dbReference type="HAMAP-Rule" id="MF_00252"/>
    </source>
</evidence>
<evidence type="ECO:0000256" key="4">
    <source>
        <dbReference type="ARBA" id="ARBA00022723"/>
    </source>
</evidence>
<evidence type="ECO:0000313" key="12">
    <source>
        <dbReference type="EMBL" id="MFC4699830.1"/>
    </source>
</evidence>
<dbReference type="InterPro" id="IPR004365">
    <property type="entry name" value="NA-bd_OB_tRNA"/>
</dbReference>
<comment type="catalytic activity">
    <reaction evidence="8 9 10">
        <text>tRNA(Lys) + L-lysine + ATP = L-lysyl-tRNA(Lys) + AMP + diphosphate</text>
        <dbReference type="Rhea" id="RHEA:20792"/>
        <dbReference type="Rhea" id="RHEA-COMP:9696"/>
        <dbReference type="Rhea" id="RHEA-COMP:9697"/>
        <dbReference type="ChEBI" id="CHEBI:30616"/>
        <dbReference type="ChEBI" id="CHEBI:32551"/>
        <dbReference type="ChEBI" id="CHEBI:33019"/>
        <dbReference type="ChEBI" id="CHEBI:78442"/>
        <dbReference type="ChEBI" id="CHEBI:78529"/>
        <dbReference type="ChEBI" id="CHEBI:456215"/>
        <dbReference type="EC" id="6.1.1.6"/>
    </reaction>
</comment>
<feature type="binding site" evidence="9">
    <location>
        <position position="428"/>
    </location>
    <ligand>
        <name>Mg(2+)</name>
        <dbReference type="ChEBI" id="CHEBI:18420"/>
        <label>2</label>
    </ligand>
</feature>
<keyword evidence="3 9" id="KW-0436">Ligase</keyword>
<comment type="similarity">
    <text evidence="1 9">Belongs to the class-II aminoacyl-tRNA synthetase family.</text>
</comment>
<evidence type="ECO:0000256" key="3">
    <source>
        <dbReference type="ARBA" id="ARBA00022598"/>
    </source>
</evidence>
<protein>
    <recommendedName>
        <fullName evidence="9">Lysine--tRNA ligase</fullName>
        <ecNumber evidence="9">6.1.1.6</ecNumber>
    </recommendedName>
    <alternativeName>
        <fullName evidence="9">Lysyl-tRNA synthetase</fullName>
        <shortName evidence="9">LysRS</shortName>
    </alternativeName>
</protein>
<dbReference type="InterPro" id="IPR045864">
    <property type="entry name" value="aa-tRNA-synth_II/BPL/LPL"/>
</dbReference>
<comment type="subcellular location">
    <subcellularLocation>
        <location evidence="9">Cytoplasm</location>
    </subcellularLocation>
</comment>
<dbReference type="Gene3D" id="3.30.930.10">
    <property type="entry name" value="Bira Bifunctional Protein, Domain 2"/>
    <property type="match status" value="1"/>
</dbReference>
<dbReference type="Pfam" id="PF00152">
    <property type="entry name" value="tRNA-synt_2"/>
    <property type="match status" value="1"/>
</dbReference>
<proteinExistence type="inferred from homology"/>
<dbReference type="Pfam" id="PF01336">
    <property type="entry name" value="tRNA_anti-codon"/>
    <property type="match status" value="1"/>
</dbReference>
<evidence type="ECO:0000256" key="1">
    <source>
        <dbReference type="ARBA" id="ARBA00008226"/>
    </source>
</evidence>
<feature type="binding site" evidence="9">
    <location>
        <position position="421"/>
    </location>
    <ligand>
        <name>Mg(2+)</name>
        <dbReference type="ChEBI" id="CHEBI:18420"/>
        <label>1</label>
    </ligand>
</feature>
<dbReference type="InterPro" id="IPR018149">
    <property type="entry name" value="Lys-tRNA-synth_II_C"/>
</dbReference>
<sequence>MTEQAQDENKLIAERRAKLDDIRSRCDSNGFPNQFRREHYAQDVQNEFGEFDKETLAQNNHQICLAGRIMAKRGPFMLLQDMTGRIQAYADKTVQKALKEQYGSLDIGDIIGVKGQLHKSGKGDLYVNMESYQLLTKALRPLPEKFHGLADQETKYRQRYVDLITNPDTRRTFQIRSQVVNGIRQFLTQRRFIEVETPMLQVIPGGATAKPFVTHHNALDIDMYLRIAPELYLKRLVVGGLERVFEINRNFRNEGLSTRHNPEFTMLEFYQAYADYKDLMNLTEEMLREVAQSVLGTTQVKNTQKNADGEVVSETVYDFGQPFARLTMSEAIIKYWPEANQQAINDPENHLPELKAMAKQLHIKEPEVDGIWGAGKYLCEIFEATAEEKLDQPTFITAYPWEVSPLARRNDENAFVTDRFEFFVGGRELANGFSELNDPEDQAARFKKQVEEKDAGDDEAMHFDEDYITALEYGLAPTAGEGIGIDRLVMLFSDSPTIKDVILFPHMRPLAPSKQDEKV</sequence>
<keyword evidence="6 9" id="KW-0067">ATP-binding</keyword>
<evidence type="ECO:0000259" key="11">
    <source>
        <dbReference type="PROSITE" id="PS50862"/>
    </source>
</evidence>
<evidence type="ECO:0000256" key="5">
    <source>
        <dbReference type="ARBA" id="ARBA00022741"/>
    </source>
</evidence>
<keyword evidence="9" id="KW-0648">Protein biosynthesis</keyword>
<keyword evidence="2 9" id="KW-0963">Cytoplasm</keyword>
<dbReference type="InterPro" id="IPR006195">
    <property type="entry name" value="aa-tRNA-synth_II"/>
</dbReference>
<gene>
    <name evidence="9 12" type="primary">lysS</name>
    <name evidence="12" type="ORF">ACFO4O_06650</name>
</gene>
<dbReference type="InterPro" id="IPR012340">
    <property type="entry name" value="NA-bd_OB-fold"/>
</dbReference>
<dbReference type="NCBIfam" id="TIGR00499">
    <property type="entry name" value="lysS_bact"/>
    <property type="match status" value="1"/>
</dbReference>
<dbReference type="Proteomes" id="UP001595897">
    <property type="component" value="Unassembled WGS sequence"/>
</dbReference>
<dbReference type="InterPro" id="IPR004364">
    <property type="entry name" value="Aa-tRNA-synt_II"/>
</dbReference>
<evidence type="ECO:0000256" key="8">
    <source>
        <dbReference type="ARBA" id="ARBA00048573"/>
    </source>
</evidence>
<name>A0ABV9LVE9_9ALTE</name>
<reference evidence="13" key="1">
    <citation type="journal article" date="2019" name="Int. J. Syst. Evol. Microbiol.">
        <title>The Global Catalogue of Microorganisms (GCM) 10K type strain sequencing project: providing services to taxonomists for standard genome sequencing and annotation.</title>
        <authorList>
            <consortium name="The Broad Institute Genomics Platform"/>
            <consortium name="The Broad Institute Genome Sequencing Center for Infectious Disease"/>
            <person name="Wu L."/>
            <person name="Ma J."/>
        </authorList>
    </citation>
    <scope>NUCLEOTIDE SEQUENCE [LARGE SCALE GENOMIC DNA]</scope>
    <source>
        <strain evidence="13">KACC 12507</strain>
    </source>
</reference>
<comment type="subunit">
    <text evidence="9">Homodimer.</text>
</comment>
<evidence type="ECO:0000256" key="10">
    <source>
        <dbReference type="RuleBase" id="RU000336"/>
    </source>
</evidence>
<dbReference type="CDD" id="cd04322">
    <property type="entry name" value="LysRS_N"/>
    <property type="match status" value="1"/>
</dbReference>
<dbReference type="InterPro" id="IPR044136">
    <property type="entry name" value="Lys-tRNA-ligase_II_N"/>
</dbReference>
<organism evidence="12 13">
    <name type="scientific">Glaciecola siphonariae</name>
    <dbReference type="NCBI Taxonomy" id="521012"/>
    <lineage>
        <taxon>Bacteria</taxon>
        <taxon>Pseudomonadati</taxon>
        <taxon>Pseudomonadota</taxon>
        <taxon>Gammaproteobacteria</taxon>
        <taxon>Alteromonadales</taxon>
        <taxon>Alteromonadaceae</taxon>
        <taxon>Glaciecola</taxon>
    </lineage>
</organism>
<dbReference type="Gene3D" id="2.40.50.140">
    <property type="entry name" value="Nucleic acid-binding proteins"/>
    <property type="match status" value="1"/>
</dbReference>
<evidence type="ECO:0000256" key="6">
    <source>
        <dbReference type="ARBA" id="ARBA00022840"/>
    </source>
</evidence>
<dbReference type="NCBIfam" id="NF001756">
    <property type="entry name" value="PRK00484.1"/>
    <property type="match status" value="1"/>
</dbReference>
<keyword evidence="13" id="KW-1185">Reference proteome</keyword>
<keyword evidence="4 9" id="KW-0479">Metal-binding</keyword>
<keyword evidence="9 10" id="KW-0460">Magnesium</keyword>
<dbReference type="PRINTS" id="PR00982">
    <property type="entry name" value="TRNASYNTHLYS"/>
</dbReference>
<comment type="caution">
    <text evidence="12">The sequence shown here is derived from an EMBL/GenBank/DDBJ whole genome shotgun (WGS) entry which is preliminary data.</text>
</comment>
<dbReference type="SUPFAM" id="SSF50249">
    <property type="entry name" value="Nucleic acid-binding proteins"/>
    <property type="match status" value="1"/>
</dbReference>
<keyword evidence="5 9" id="KW-0547">Nucleotide-binding</keyword>
<dbReference type="InterPro" id="IPR002313">
    <property type="entry name" value="Lys-tRNA-ligase_II"/>
</dbReference>
<dbReference type="HAMAP" id="MF_00252">
    <property type="entry name" value="Lys_tRNA_synth_class2"/>
    <property type="match status" value="1"/>
</dbReference>
<dbReference type="SUPFAM" id="SSF55681">
    <property type="entry name" value="Class II aaRS and biotin synthetases"/>
    <property type="match status" value="1"/>
</dbReference>
<dbReference type="EMBL" id="JBHSGU010000002">
    <property type="protein sequence ID" value="MFC4699830.1"/>
    <property type="molecule type" value="Genomic_DNA"/>
</dbReference>
<accession>A0ABV9LVE9</accession>
<evidence type="ECO:0000256" key="2">
    <source>
        <dbReference type="ARBA" id="ARBA00022490"/>
    </source>
</evidence>
<dbReference type="RefSeq" id="WP_382406722.1">
    <property type="nucleotide sequence ID" value="NZ_JBHSGU010000002.1"/>
</dbReference>
<evidence type="ECO:0000313" key="13">
    <source>
        <dbReference type="Proteomes" id="UP001595897"/>
    </source>
</evidence>
<comment type="cofactor">
    <cofactor evidence="9 10">
        <name>Mg(2+)</name>
        <dbReference type="ChEBI" id="CHEBI:18420"/>
    </cofactor>
    <text evidence="9 10">Binds 3 Mg(2+) ions per subunit.</text>
</comment>